<reference evidence="6 7" key="1">
    <citation type="submission" date="2020-12" db="EMBL/GenBank/DDBJ databases">
        <title>FDA dAtabase for Regulatory Grade micrObial Sequences (FDA-ARGOS): Supporting development and validation of Infectious Disease Dx tests.</title>
        <authorList>
            <person name="Sproer C."/>
            <person name="Gronow S."/>
            <person name="Severitt S."/>
            <person name="Schroder I."/>
            <person name="Tallon L."/>
            <person name="Sadzewicz L."/>
            <person name="Zhao X."/>
            <person name="Boylan J."/>
            <person name="Ott S."/>
            <person name="Bowen H."/>
            <person name="Vavikolanu K."/>
            <person name="Mehta A."/>
            <person name="Aluvathingal J."/>
            <person name="Nadendla S."/>
            <person name="Lowell S."/>
            <person name="Myers T."/>
            <person name="Yan Y."/>
            <person name="Sichtig H."/>
        </authorList>
    </citation>
    <scope>NUCLEOTIDE SEQUENCE [LARGE SCALE GENOMIC DNA]</scope>
    <source>
        <strain evidence="6 7">FDAARGOS_911</strain>
    </source>
</reference>
<dbReference type="PANTHER" id="PTHR42734">
    <property type="entry name" value="METAL TRANSPORT SYSTEM ATP-BINDING PROTEIN TM_0124-RELATED"/>
    <property type="match status" value="1"/>
</dbReference>
<gene>
    <name evidence="6" type="ORF">I6G68_08470</name>
    <name evidence="5" type="ORF">ODY43_06520</name>
</gene>
<evidence type="ECO:0000256" key="3">
    <source>
        <dbReference type="ARBA" id="ARBA00022840"/>
    </source>
</evidence>
<dbReference type="PANTHER" id="PTHR42734:SF4">
    <property type="entry name" value="HIGH-AFFINITY ZINC UPTAKE SYSTEM ATP-BINDING PROTEIN ZNUC"/>
    <property type="match status" value="1"/>
</dbReference>
<dbReference type="SMART" id="SM00382">
    <property type="entry name" value="AAA"/>
    <property type="match status" value="1"/>
</dbReference>
<dbReference type="InterPro" id="IPR050153">
    <property type="entry name" value="Metal_Ion_Import_ABC"/>
</dbReference>
<proteinExistence type="predicted"/>
<evidence type="ECO:0000313" key="6">
    <source>
        <dbReference type="EMBL" id="QPS01390.1"/>
    </source>
</evidence>
<reference evidence="5" key="2">
    <citation type="submission" date="2022-09" db="EMBL/GenBank/DDBJ databases">
        <title>Aerococcus urinae taxonomy study.</title>
        <authorList>
            <person name="Christensen J."/>
            <person name="Senneby E."/>
        </authorList>
    </citation>
    <scope>NUCLEOTIDE SEQUENCE</scope>
    <source>
        <strain evidence="5">NLD-066-U95</strain>
    </source>
</reference>
<dbReference type="Gene3D" id="3.40.50.300">
    <property type="entry name" value="P-loop containing nucleotide triphosphate hydrolases"/>
    <property type="match status" value="1"/>
</dbReference>
<dbReference type="CDD" id="cd03235">
    <property type="entry name" value="ABC_Metallic_Cations"/>
    <property type="match status" value="1"/>
</dbReference>
<evidence type="ECO:0000313" key="7">
    <source>
        <dbReference type="Proteomes" id="UP000594771"/>
    </source>
</evidence>
<dbReference type="PROSITE" id="PS50893">
    <property type="entry name" value="ABC_TRANSPORTER_2"/>
    <property type="match status" value="1"/>
</dbReference>
<keyword evidence="1" id="KW-0813">Transport</keyword>
<evidence type="ECO:0000313" key="8">
    <source>
        <dbReference type="Proteomes" id="UP001069145"/>
    </source>
</evidence>
<accession>A0A0X8FEY9</accession>
<dbReference type="InterPro" id="IPR017871">
    <property type="entry name" value="ABC_transporter-like_CS"/>
</dbReference>
<keyword evidence="3 6" id="KW-0067">ATP-binding</keyword>
<organism evidence="6 7">
    <name type="scientific">Aerococcus urinae</name>
    <dbReference type="NCBI Taxonomy" id="1376"/>
    <lineage>
        <taxon>Bacteria</taxon>
        <taxon>Bacillati</taxon>
        <taxon>Bacillota</taxon>
        <taxon>Bacilli</taxon>
        <taxon>Lactobacillales</taxon>
        <taxon>Aerococcaceae</taxon>
        <taxon>Aerococcus</taxon>
    </lineage>
</organism>
<dbReference type="Proteomes" id="UP000594771">
    <property type="component" value="Chromosome"/>
</dbReference>
<dbReference type="EMBL" id="CP065662">
    <property type="protein sequence ID" value="QPS01390.1"/>
    <property type="molecule type" value="Genomic_DNA"/>
</dbReference>
<dbReference type="InterPro" id="IPR003439">
    <property type="entry name" value="ABC_transporter-like_ATP-bd"/>
</dbReference>
<feature type="domain" description="ABC transporter" evidence="4">
    <location>
        <begin position="4"/>
        <end position="234"/>
    </location>
</feature>
<dbReference type="Proteomes" id="UP001069145">
    <property type="component" value="Unassembled WGS sequence"/>
</dbReference>
<dbReference type="InterPro" id="IPR003593">
    <property type="entry name" value="AAA+_ATPase"/>
</dbReference>
<keyword evidence="8" id="KW-1185">Reference proteome</keyword>
<evidence type="ECO:0000256" key="2">
    <source>
        <dbReference type="ARBA" id="ARBA00022741"/>
    </source>
</evidence>
<evidence type="ECO:0000313" key="5">
    <source>
        <dbReference type="EMBL" id="MCY3053639.1"/>
    </source>
</evidence>
<dbReference type="EMBL" id="JAOTML010000007">
    <property type="protein sequence ID" value="MCY3053639.1"/>
    <property type="molecule type" value="Genomic_DNA"/>
</dbReference>
<dbReference type="AlphaFoldDB" id="A0A0X8FEY9"/>
<dbReference type="GO" id="GO:0005524">
    <property type="term" value="F:ATP binding"/>
    <property type="evidence" value="ECO:0007669"/>
    <property type="project" value="UniProtKB-KW"/>
</dbReference>
<sequence length="236" mass="26979">MHYIQVEDLRFSYDSEPVLNNISFTVDPGEFVILTGENGAAKSTLLKNILGLLQPDKGKVTISKNNIYGNKLQIGYVPQMVASFNAGFPSTVYEFVLSGRYQQDRWFKRLTDEDHEHVKRALNSVGMWEQAQEKVGELSGGQKQRIVLARVFATDPDLFVLDEPTTGMDKASREEFYTLLKHNTRRHGKAILMVTHEDIHLQDYFDKHIHLTREEGSPWRCFSMTSWSEPSSPAEP</sequence>
<dbReference type="SUPFAM" id="SSF52540">
    <property type="entry name" value="P-loop containing nucleoside triphosphate hydrolases"/>
    <property type="match status" value="1"/>
</dbReference>
<evidence type="ECO:0000256" key="1">
    <source>
        <dbReference type="ARBA" id="ARBA00022448"/>
    </source>
</evidence>
<dbReference type="InterPro" id="IPR027417">
    <property type="entry name" value="P-loop_NTPase"/>
</dbReference>
<dbReference type="GeneID" id="35768424"/>
<dbReference type="KEGG" id="aun:AWM73_01585"/>
<dbReference type="PROSITE" id="PS00211">
    <property type="entry name" value="ABC_TRANSPORTER_1"/>
    <property type="match status" value="1"/>
</dbReference>
<dbReference type="OrthoDB" id="9806726at2"/>
<dbReference type="GO" id="GO:0016887">
    <property type="term" value="F:ATP hydrolysis activity"/>
    <property type="evidence" value="ECO:0007669"/>
    <property type="project" value="InterPro"/>
</dbReference>
<protein>
    <submittedName>
        <fullName evidence="6">Metal ABC transporter ATP-binding protein</fullName>
    </submittedName>
</protein>
<name>A0A0X8FEY9_9LACT</name>
<keyword evidence="2" id="KW-0547">Nucleotide-binding</keyword>
<evidence type="ECO:0000259" key="4">
    <source>
        <dbReference type="PROSITE" id="PS50893"/>
    </source>
</evidence>
<dbReference type="Pfam" id="PF00005">
    <property type="entry name" value="ABC_tran"/>
    <property type="match status" value="1"/>
</dbReference>
<dbReference type="RefSeq" id="WP_060777778.1">
    <property type="nucleotide sequence ID" value="NZ_CAJHLF010000001.1"/>
</dbReference>